<dbReference type="RefSeq" id="WP_022860011.1">
    <property type="nucleotide sequence ID" value="NZ_JGZB01000004.1"/>
</dbReference>
<keyword evidence="3" id="KW-1185">Reference proteome</keyword>
<dbReference type="EMBL" id="JGZB01000004">
    <property type="protein sequence ID" value="KFI68254.1"/>
    <property type="molecule type" value="Genomic_DNA"/>
</dbReference>
<dbReference type="AlphaFoldDB" id="A0A087BB54"/>
<name>A0A087BB54_9BIFI</name>
<feature type="domain" description="BPL/LPL catalytic" evidence="1">
    <location>
        <begin position="64"/>
        <end position="157"/>
    </location>
</feature>
<dbReference type="Proteomes" id="UP000029052">
    <property type="component" value="Unassembled WGS sequence"/>
</dbReference>
<evidence type="ECO:0000259" key="1">
    <source>
        <dbReference type="Pfam" id="PF03099"/>
    </source>
</evidence>
<dbReference type="PANTHER" id="PTHR12835:SF5">
    <property type="entry name" value="BIOTIN--PROTEIN LIGASE"/>
    <property type="match status" value="1"/>
</dbReference>
<protein>
    <submittedName>
        <fullName evidence="2">Biotin-(Acetyl-CoA)-carboxylase</fullName>
    </submittedName>
</protein>
<dbReference type="STRING" id="1692.BMAGN_0205"/>
<dbReference type="eggNOG" id="COG0340">
    <property type="taxonomic scope" value="Bacteria"/>
</dbReference>
<dbReference type="Pfam" id="PF03099">
    <property type="entry name" value="BPL_LplA_LipB"/>
    <property type="match status" value="1"/>
</dbReference>
<dbReference type="SUPFAM" id="SSF55681">
    <property type="entry name" value="Class II aaRS and biotin synthetases"/>
    <property type="match status" value="1"/>
</dbReference>
<dbReference type="GO" id="GO:0005737">
    <property type="term" value="C:cytoplasm"/>
    <property type="evidence" value="ECO:0007669"/>
    <property type="project" value="TreeGrafter"/>
</dbReference>
<organism evidence="2 3">
    <name type="scientific">Bifidobacterium magnum</name>
    <dbReference type="NCBI Taxonomy" id="1692"/>
    <lineage>
        <taxon>Bacteria</taxon>
        <taxon>Bacillati</taxon>
        <taxon>Actinomycetota</taxon>
        <taxon>Actinomycetes</taxon>
        <taxon>Bifidobacteriales</taxon>
        <taxon>Bifidobacteriaceae</taxon>
        <taxon>Bifidobacterium</taxon>
    </lineage>
</organism>
<accession>A0A087BB54</accession>
<dbReference type="InterPro" id="IPR004143">
    <property type="entry name" value="BPL_LPL_catalytic"/>
</dbReference>
<sequence>MTDFFGASTPARMPRLERTSACTCFMEAYESVDATGLRAAQLLERRDVVGALKSGGATKLSVGAVVADMEFQSQGRFGRHWHSVPGGSLVAALTVLVPRVVVEDSTVQGWLTPLGSLSLLRGLNAVLRANNVDAESLELTLKWPNDLYCRGMKLGSVHLDIANVPDEPDYVALIYSLGLNLSVRAEFLPMVGATSLGLHAPAGLPEFEELRDGVIAETIFDLGSRLMKLVQRPDNTVSELFAQMNVVCHMNGWEYTFHLQNGGEVTGCVSSLNQDASLTLLTAEGCMCLRTYDVGFAA</sequence>
<dbReference type="InterPro" id="IPR045864">
    <property type="entry name" value="aa-tRNA-synth_II/BPL/LPL"/>
</dbReference>
<dbReference type="PANTHER" id="PTHR12835">
    <property type="entry name" value="BIOTIN PROTEIN LIGASE"/>
    <property type="match status" value="1"/>
</dbReference>
<comment type="caution">
    <text evidence="2">The sequence shown here is derived from an EMBL/GenBank/DDBJ whole genome shotgun (WGS) entry which is preliminary data.</text>
</comment>
<reference evidence="2 3" key="1">
    <citation type="submission" date="2014-03" db="EMBL/GenBank/DDBJ databases">
        <title>Genomics of Bifidobacteria.</title>
        <authorList>
            <person name="Ventura M."/>
            <person name="Milani C."/>
            <person name="Lugli G.A."/>
        </authorList>
    </citation>
    <scope>NUCLEOTIDE SEQUENCE [LARGE SCALE GENOMIC DNA]</scope>
    <source>
        <strain evidence="2 3">LMG 11591</strain>
    </source>
</reference>
<evidence type="ECO:0000313" key="2">
    <source>
        <dbReference type="EMBL" id="KFI68254.1"/>
    </source>
</evidence>
<proteinExistence type="predicted"/>
<evidence type="ECO:0000313" key="3">
    <source>
        <dbReference type="Proteomes" id="UP000029052"/>
    </source>
</evidence>
<dbReference type="Gene3D" id="3.30.930.10">
    <property type="entry name" value="Bira Bifunctional Protein, Domain 2"/>
    <property type="match status" value="1"/>
</dbReference>
<gene>
    <name evidence="2" type="ORF">BMAGN_0205</name>
</gene>
<dbReference type="GO" id="GO:0004077">
    <property type="term" value="F:biotin--[biotin carboxyl-carrier protein] ligase activity"/>
    <property type="evidence" value="ECO:0007669"/>
    <property type="project" value="TreeGrafter"/>
</dbReference>